<dbReference type="EMBL" id="CM001889">
    <property type="protein sequence ID" value="EOY49179.1"/>
    <property type="molecule type" value="Genomic_DNA"/>
</dbReference>
<evidence type="ECO:0000313" key="3">
    <source>
        <dbReference type="Proteomes" id="UP000014062"/>
    </source>
</evidence>
<gene>
    <name evidence="2" type="ORF">SLI_4470</name>
</gene>
<dbReference type="Proteomes" id="UP000014062">
    <property type="component" value="Chromosome"/>
</dbReference>
<evidence type="ECO:0000256" key="1">
    <source>
        <dbReference type="SAM" id="MobiDB-lite"/>
    </source>
</evidence>
<reference evidence="3" key="1">
    <citation type="journal article" date="2013" name="Genome Biol. Evol.">
        <title>The genome sequence of Streptomyces lividans 66 reveals a novel tRNA-dependent peptide biosynthetic system within a metal-related genomic island.</title>
        <authorList>
            <person name="Cruz-Morales P."/>
            <person name="Vijgenboom E."/>
            <person name="Iruegas-Bocardo F."/>
            <person name="Girard G."/>
            <person name="Yanez-Guerra L.A."/>
            <person name="Ramos-Aboites H.E."/>
            <person name="Pernodet J.L."/>
            <person name="Anne J."/>
            <person name="van Wezel G.P."/>
            <person name="Barona-Gomez F."/>
        </authorList>
    </citation>
    <scope>NUCLEOTIDE SEQUENCE [LARGE SCALE GENOMIC DNA]</scope>
    <source>
        <strain evidence="3">1326</strain>
    </source>
</reference>
<protein>
    <submittedName>
        <fullName evidence="2">Uncharacterized protein</fullName>
    </submittedName>
</protein>
<organism evidence="2 3">
    <name type="scientific">Streptomyces lividans 1326</name>
    <dbReference type="NCBI Taxonomy" id="1200984"/>
    <lineage>
        <taxon>Bacteria</taxon>
        <taxon>Bacillati</taxon>
        <taxon>Actinomycetota</taxon>
        <taxon>Actinomycetes</taxon>
        <taxon>Kitasatosporales</taxon>
        <taxon>Streptomycetaceae</taxon>
        <taxon>Streptomyces</taxon>
    </lineage>
</organism>
<proteinExistence type="predicted"/>
<evidence type="ECO:0000313" key="2">
    <source>
        <dbReference type="EMBL" id="EOY49179.1"/>
    </source>
</evidence>
<sequence>MPPSARRALGAPGPSRTPRPAAGITAAVLAGERPAADVSADVSADVFAGVSAGEGRDSSDIGSCQVCVLDLVGYGLTVPGAMP</sequence>
<accession>A0A7U9HCJ8</accession>
<dbReference type="AlphaFoldDB" id="A0A7U9HCJ8"/>
<feature type="region of interest" description="Disordered" evidence="1">
    <location>
        <begin position="1"/>
        <end position="21"/>
    </location>
</feature>
<name>A0A7U9HCJ8_STRLI</name>